<dbReference type="InterPro" id="IPR042178">
    <property type="entry name" value="Serpin_sf_1"/>
</dbReference>
<dbReference type="Gene3D" id="2.30.39.10">
    <property type="entry name" value="Alpha-1-antitrypsin, domain 1"/>
    <property type="match status" value="1"/>
</dbReference>
<dbReference type="InterPro" id="IPR023796">
    <property type="entry name" value="Serpin_dom"/>
</dbReference>
<organism evidence="2">
    <name type="scientific">invertebrate metagenome</name>
    <dbReference type="NCBI Taxonomy" id="1711999"/>
    <lineage>
        <taxon>unclassified sequences</taxon>
        <taxon>metagenomes</taxon>
        <taxon>organismal metagenomes</taxon>
    </lineage>
</organism>
<dbReference type="SMART" id="SM00093">
    <property type="entry name" value="SERPIN"/>
    <property type="match status" value="1"/>
</dbReference>
<dbReference type="Pfam" id="PF00079">
    <property type="entry name" value="Serpin"/>
    <property type="match status" value="1"/>
</dbReference>
<gene>
    <name evidence="2" type="ORF">CI610_01700</name>
</gene>
<dbReference type="PANTHER" id="PTHR11461:SF211">
    <property type="entry name" value="GH10112P-RELATED"/>
    <property type="match status" value="1"/>
</dbReference>
<dbReference type="InterPro" id="IPR036186">
    <property type="entry name" value="Serpin_sf"/>
</dbReference>
<dbReference type="PANTHER" id="PTHR11461">
    <property type="entry name" value="SERINE PROTEASE INHIBITOR, SERPIN"/>
    <property type="match status" value="1"/>
</dbReference>
<feature type="domain" description="Serpin" evidence="1">
    <location>
        <begin position="2"/>
        <end position="277"/>
    </location>
</feature>
<accession>A0A2H9T860</accession>
<protein>
    <recommendedName>
        <fullName evidence="1">Serpin domain-containing protein</fullName>
    </recommendedName>
</protein>
<dbReference type="GO" id="GO:0005615">
    <property type="term" value="C:extracellular space"/>
    <property type="evidence" value="ECO:0007669"/>
    <property type="project" value="InterPro"/>
</dbReference>
<evidence type="ECO:0000313" key="2">
    <source>
        <dbReference type="EMBL" id="PJE79348.1"/>
    </source>
</evidence>
<dbReference type="Gene3D" id="3.30.497.10">
    <property type="entry name" value="Antithrombin, subunit I, domain 2"/>
    <property type="match status" value="1"/>
</dbReference>
<dbReference type="EMBL" id="NSIT01000076">
    <property type="protein sequence ID" value="PJE79348.1"/>
    <property type="molecule type" value="Genomic_DNA"/>
</dbReference>
<proteinExistence type="predicted"/>
<dbReference type="GO" id="GO:0004867">
    <property type="term" value="F:serine-type endopeptidase inhibitor activity"/>
    <property type="evidence" value="ECO:0007669"/>
    <property type="project" value="InterPro"/>
</dbReference>
<dbReference type="InterPro" id="IPR000215">
    <property type="entry name" value="Serpin_fam"/>
</dbReference>
<dbReference type="InterPro" id="IPR042185">
    <property type="entry name" value="Serpin_sf_2"/>
</dbReference>
<evidence type="ECO:0000259" key="1">
    <source>
        <dbReference type="SMART" id="SM00093"/>
    </source>
</evidence>
<sequence length="287" mass="32692">MNDLVRGFCICGSDTVYGSMDSEKFRLYVNNLILNSTENKIRNFLTCPLDQSIQVCLINTILLKAKWPDKLDLIQEFLFFDCKEQCSKTPAVKYKNGTGCKVKIKNIDWTVSWLPFKDLDYGVVLAMPEINHKDCFSQSGIFNEVLKVIESVELMKPCHSTFPKLKVESTWDDLVFVMSQANLLRTAFNPTEADFGLLSEDTYKGSSFYISMIIQKAIIELDEFGVQAAAATGVGGMFGGRRIERPRPEYHFDKPFKLFIVYKPSGTMIFETTIVNAPEQPMMQWSQ</sequence>
<dbReference type="SUPFAM" id="SSF56574">
    <property type="entry name" value="Serpins"/>
    <property type="match status" value="1"/>
</dbReference>
<name>A0A2H9T860_9ZZZZ</name>
<dbReference type="AlphaFoldDB" id="A0A2H9T860"/>
<comment type="caution">
    <text evidence="2">The sequence shown here is derived from an EMBL/GenBank/DDBJ whole genome shotgun (WGS) entry which is preliminary data.</text>
</comment>
<reference evidence="2" key="1">
    <citation type="journal article" date="2017" name="Appl. Environ. Microbiol.">
        <title>Molecular characterization of an Endozoicomonas-like organism causing infection in king scallop Pecten maximus L.</title>
        <authorList>
            <person name="Cano I."/>
            <person name="van Aerle R."/>
            <person name="Ross S."/>
            <person name="Verner-Jeffreys D.W."/>
            <person name="Paley R.K."/>
            <person name="Rimmer G."/>
            <person name="Ryder D."/>
            <person name="Hooper P."/>
            <person name="Stone D."/>
            <person name="Feist S.W."/>
        </authorList>
    </citation>
    <scope>NUCLEOTIDE SEQUENCE</scope>
</reference>